<dbReference type="RefSeq" id="WP_013254211.1">
    <property type="nucleotide sequence ID" value="NC_014364.1"/>
</dbReference>
<reference evidence="6 7" key="1">
    <citation type="journal article" date="2010" name="Stand. Genomic Sci.">
        <title>Complete genome sequence of Spirochaeta smaragdinae type strain (SEBR 4228).</title>
        <authorList>
            <person name="Mavromatis K."/>
            <person name="Yasawong M."/>
            <person name="Chertkov O."/>
            <person name="Lapidus A."/>
            <person name="Lucas S."/>
            <person name="Nolan M."/>
            <person name="Del Rio T.G."/>
            <person name="Tice H."/>
            <person name="Cheng J.F."/>
            <person name="Pitluck S."/>
            <person name="Liolios K."/>
            <person name="Ivanova N."/>
            <person name="Tapia R."/>
            <person name="Han C."/>
            <person name="Bruce D."/>
            <person name="Goodwin L."/>
            <person name="Pati A."/>
            <person name="Chen A."/>
            <person name="Palaniappan K."/>
            <person name="Land M."/>
            <person name="Hauser L."/>
            <person name="Chang Y.J."/>
            <person name="Jeffries C.D."/>
            <person name="Detter J.C."/>
            <person name="Rohde M."/>
            <person name="Brambilla E."/>
            <person name="Spring S."/>
            <person name="Goker M."/>
            <person name="Sikorski J."/>
            <person name="Woyke T."/>
            <person name="Bristow J."/>
            <person name="Eisen J.A."/>
            <person name="Markowitz V."/>
            <person name="Hugenholtz P."/>
            <person name="Klenk H.P."/>
            <person name="Kyrpides N.C."/>
        </authorList>
    </citation>
    <scope>NUCLEOTIDE SEQUENCE [LARGE SCALE GENOMIC DNA]</scope>
    <source>
        <strain evidence="7">DSM 11293 / JCM 15392 / SEBR 4228</strain>
    </source>
</reference>
<dbReference type="AlphaFoldDB" id="E1R5Y2"/>
<evidence type="ECO:0000259" key="5">
    <source>
        <dbReference type="Pfam" id="PF02782"/>
    </source>
</evidence>
<evidence type="ECO:0000256" key="2">
    <source>
        <dbReference type="ARBA" id="ARBA00022679"/>
    </source>
</evidence>
<dbReference type="STRING" id="573413.Spirs_1620"/>
<dbReference type="PANTHER" id="PTHR43095:SF5">
    <property type="entry name" value="XYLULOSE KINASE"/>
    <property type="match status" value="1"/>
</dbReference>
<dbReference type="GO" id="GO:0005975">
    <property type="term" value="P:carbohydrate metabolic process"/>
    <property type="evidence" value="ECO:0007669"/>
    <property type="project" value="InterPro"/>
</dbReference>
<keyword evidence="3 6" id="KW-0418">Kinase</keyword>
<evidence type="ECO:0000256" key="3">
    <source>
        <dbReference type="ARBA" id="ARBA00022777"/>
    </source>
</evidence>
<name>E1R5Y2_SEDSS</name>
<feature type="domain" description="Carbohydrate kinase FGGY C-terminal" evidence="5">
    <location>
        <begin position="244"/>
        <end position="412"/>
    </location>
</feature>
<dbReference type="InterPro" id="IPR000577">
    <property type="entry name" value="Carb_kinase_FGGY"/>
</dbReference>
<keyword evidence="7" id="KW-1185">Reference proteome</keyword>
<dbReference type="PIRSF" id="PIRSF000538">
    <property type="entry name" value="GlpK"/>
    <property type="match status" value="1"/>
</dbReference>
<evidence type="ECO:0000259" key="4">
    <source>
        <dbReference type="Pfam" id="PF00370"/>
    </source>
</evidence>
<dbReference type="InterPro" id="IPR018485">
    <property type="entry name" value="FGGY_C"/>
</dbReference>
<dbReference type="Gene3D" id="3.30.420.40">
    <property type="match status" value="2"/>
</dbReference>
<evidence type="ECO:0000313" key="7">
    <source>
        <dbReference type="Proteomes" id="UP000002318"/>
    </source>
</evidence>
<dbReference type="Pfam" id="PF02782">
    <property type="entry name" value="FGGY_C"/>
    <property type="match status" value="1"/>
</dbReference>
<proteinExistence type="inferred from homology"/>
<feature type="domain" description="Carbohydrate kinase FGGY N-terminal" evidence="4">
    <location>
        <begin position="142"/>
        <end position="230"/>
    </location>
</feature>
<dbReference type="Pfam" id="PF00370">
    <property type="entry name" value="FGGY_N"/>
    <property type="match status" value="1"/>
</dbReference>
<organism evidence="6 7">
    <name type="scientific">Sediminispirochaeta smaragdinae (strain DSM 11293 / JCM 15392 / SEBR 4228)</name>
    <name type="common">Spirochaeta smaragdinae</name>
    <dbReference type="NCBI Taxonomy" id="573413"/>
    <lineage>
        <taxon>Bacteria</taxon>
        <taxon>Pseudomonadati</taxon>
        <taxon>Spirochaetota</taxon>
        <taxon>Spirochaetia</taxon>
        <taxon>Spirochaetales</taxon>
        <taxon>Spirochaetaceae</taxon>
        <taxon>Sediminispirochaeta</taxon>
    </lineage>
</organism>
<sequence>MFLGFDIGTGSVKCTLLSEAGSVKTFSAGYEGLPGSVGRQESGTLIDALRRLLGEAASFARSSGEAIKALSASGHGPSLVVLNKRGEAEPTFLTWQDASASAEAEEIAAAIPGFTKTGECWEAKLLSAWRRLGSAWHGERALYPKDFALYLLCGRIFTDRSTATTLAFYDADASTWRQPLCGIDERFFPEVLESWEEVGRTRTTFSRACGLEDGIAVFGGGIDAWCEALGAGAVEEGMLVDGSGTSTCLSICRPKDEEPLEHVIPGKSYRIETISFTGGSIRWAEQLLGLSVDRWKREYRASGPIPLLFLPYLIGERSPIWDEDASALFIGLRSSHDAGAVMHAVLQGTACAVGQCLSLITPKIEGSIVRAVGGGAENLPWLGMKAGITGASFAVMREKDASPLGAAILAAFGSGHGSLRELTKRFAKIERTIEPDPAVKEQYGRLAGSYRRLYEIVKDEMKLLAEERRRR</sequence>
<dbReference type="PANTHER" id="PTHR43095">
    <property type="entry name" value="SUGAR KINASE"/>
    <property type="match status" value="1"/>
</dbReference>
<protein>
    <submittedName>
        <fullName evidence="6">Carbohydrate kinase, FGGY</fullName>
    </submittedName>
</protein>
<dbReference type="HOGENOM" id="CLU_009281_3_3_12"/>
<dbReference type="Proteomes" id="UP000002318">
    <property type="component" value="Chromosome"/>
</dbReference>
<keyword evidence="2" id="KW-0808">Transferase</keyword>
<dbReference type="InterPro" id="IPR018484">
    <property type="entry name" value="FGGY_N"/>
</dbReference>
<dbReference type="EMBL" id="CP002116">
    <property type="protein sequence ID" value="ADK80747.1"/>
    <property type="molecule type" value="Genomic_DNA"/>
</dbReference>
<comment type="similarity">
    <text evidence="1">Belongs to the FGGY kinase family.</text>
</comment>
<gene>
    <name evidence="6" type="ordered locus">Spirs_1620</name>
</gene>
<evidence type="ECO:0000256" key="1">
    <source>
        <dbReference type="ARBA" id="ARBA00009156"/>
    </source>
</evidence>
<dbReference type="eggNOG" id="COG1070">
    <property type="taxonomic scope" value="Bacteria"/>
</dbReference>
<dbReference type="SUPFAM" id="SSF53067">
    <property type="entry name" value="Actin-like ATPase domain"/>
    <property type="match status" value="2"/>
</dbReference>
<dbReference type="InterPro" id="IPR043129">
    <property type="entry name" value="ATPase_NBD"/>
</dbReference>
<dbReference type="InterPro" id="IPR050406">
    <property type="entry name" value="FGGY_Carb_Kinase"/>
</dbReference>
<dbReference type="OrthoDB" id="9805576at2"/>
<dbReference type="GO" id="GO:0016301">
    <property type="term" value="F:kinase activity"/>
    <property type="evidence" value="ECO:0007669"/>
    <property type="project" value="UniProtKB-KW"/>
</dbReference>
<accession>E1R5Y2</accession>
<evidence type="ECO:0000313" key="6">
    <source>
        <dbReference type="EMBL" id="ADK80747.1"/>
    </source>
</evidence>
<dbReference type="KEGG" id="ssm:Spirs_1620"/>